<protein>
    <submittedName>
        <fullName evidence="1">Uncharacterized protein</fullName>
    </submittedName>
</protein>
<dbReference type="AlphaFoldDB" id="A0A0E9WUU0"/>
<organism evidence="1">
    <name type="scientific">Anguilla anguilla</name>
    <name type="common">European freshwater eel</name>
    <name type="synonym">Muraena anguilla</name>
    <dbReference type="NCBI Taxonomy" id="7936"/>
    <lineage>
        <taxon>Eukaryota</taxon>
        <taxon>Metazoa</taxon>
        <taxon>Chordata</taxon>
        <taxon>Craniata</taxon>
        <taxon>Vertebrata</taxon>
        <taxon>Euteleostomi</taxon>
        <taxon>Actinopterygii</taxon>
        <taxon>Neopterygii</taxon>
        <taxon>Teleostei</taxon>
        <taxon>Anguilliformes</taxon>
        <taxon>Anguillidae</taxon>
        <taxon>Anguilla</taxon>
    </lineage>
</organism>
<name>A0A0E9WUU0_ANGAN</name>
<reference evidence="1" key="1">
    <citation type="submission" date="2014-11" db="EMBL/GenBank/DDBJ databases">
        <authorList>
            <person name="Amaro Gonzalez C."/>
        </authorList>
    </citation>
    <scope>NUCLEOTIDE SEQUENCE</scope>
</reference>
<reference evidence="1" key="2">
    <citation type="journal article" date="2015" name="Fish Shellfish Immunol.">
        <title>Early steps in the European eel (Anguilla anguilla)-Vibrio vulnificus interaction in the gills: Role of the RtxA13 toxin.</title>
        <authorList>
            <person name="Callol A."/>
            <person name="Pajuelo D."/>
            <person name="Ebbesson L."/>
            <person name="Teles M."/>
            <person name="MacKenzie S."/>
            <person name="Amaro C."/>
        </authorList>
    </citation>
    <scope>NUCLEOTIDE SEQUENCE</scope>
</reference>
<proteinExistence type="predicted"/>
<accession>A0A0E9WUU0</accession>
<sequence length="79" mass="9420">MHTVYKIKILSLVLNSTLFTVPSEDKGILSFVLLGSRINTISDWIYKYITLLEYRNTHRFQSIMFFIIIHNSRWLVKNK</sequence>
<dbReference type="EMBL" id="GBXM01014388">
    <property type="protein sequence ID" value="JAH94189.1"/>
    <property type="molecule type" value="Transcribed_RNA"/>
</dbReference>
<evidence type="ECO:0000313" key="1">
    <source>
        <dbReference type="EMBL" id="JAH94189.1"/>
    </source>
</evidence>